<protein>
    <submittedName>
        <fullName evidence="11">Chemotaxis protein MotA</fullName>
    </submittedName>
</protein>
<dbReference type="OrthoDB" id="9806929at2"/>
<keyword evidence="8 9" id="KW-0472">Membrane</keyword>
<evidence type="ECO:0000256" key="6">
    <source>
        <dbReference type="ARBA" id="ARBA00022779"/>
    </source>
</evidence>
<evidence type="ECO:0000313" key="12">
    <source>
        <dbReference type="Proteomes" id="UP000199415"/>
    </source>
</evidence>
<organism evidence="11 12">
    <name type="scientific">Limimonas halophila</name>
    <dbReference type="NCBI Taxonomy" id="1082479"/>
    <lineage>
        <taxon>Bacteria</taxon>
        <taxon>Pseudomonadati</taxon>
        <taxon>Pseudomonadota</taxon>
        <taxon>Alphaproteobacteria</taxon>
        <taxon>Rhodospirillales</taxon>
        <taxon>Rhodovibrionaceae</taxon>
        <taxon>Limimonas</taxon>
    </lineage>
</organism>
<dbReference type="EMBL" id="FNCE01000006">
    <property type="protein sequence ID" value="SDG19360.1"/>
    <property type="molecule type" value="Genomic_DNA"/>
</dbReference>
<evidence type="ECO:0000259" key="10">
    <source>
        <dbReference type="Pfam" id="PF01618"/>
    </source>
</evidence>
<feature type="transmembrane region" description="Helical" evidence="9">
    <location>
        <begin position="180"/>
        <end position="202"/>
    </location>
</feature>
<dbReference type="GO" id="GO:0005886">
    <property type="term" value="C:plasma membrane"/>
    <property type="evidence" value="ECO:0007669"/>
    <property type="project" value="UniProtKB-SubCell"/>
</dbReference>
<keyword evidence="6" id="KW-0283">Flagellar rotation</keyword>
<name>A0A1G7SB04_9PROT</name>
<comment type="similarity">
    <text evidence="2">Belongs to the MotA family.</text>
</comment>
<accession>A0A1G7SB04</accession>
<evidence type="ECO:0000256" key="3">
    <source>
        <dbReference type="ARBA" id="ARBA00022448"/>
    </source>
</evidence>
<dbReference type="AlphaFoldDB" id="A0A1G7SB04"/>
<dbReference type="STRING" id="1082479.SAMN05216241_106161"/>
<evidence type="ECO:0000256" key="9">
    <source>
        <dbReference type="SAM" id="Phobius"/>
    </source>
</evidence>
<evidence type="ECO:0000313" key="11">
    <source>
        <dbReference type="EMBL" id="SDG19360.1"/>
    </source>
</evidence>
<evidence type="ECO:0000256" key="4">
    <source>
        <dbReference type="ARBA" id="ARBA00022475"/>
    </source>
</evidence>
<dbReference type="PANTHER" id="PTHR30433">
    <property type="entry name" value="CHEMOTAXIS PROTEIN MOTA"/>
    <property type="match status" value="1"/>
</dbReference>
<reference evidence="11 12" key="1">
    <citation type="submission" date="2016-10" db="EMBL/GenBank/DDBJ databases">
        <authorList>
            <person name="de Groot N.N."/>
        </authorList>
    </citation>
    <scope>NUCLEOTIDE SEQUENCE [LARGE SCALE GENOMIC DNA]</scope>
    <source>
        <strain evidence="11 12">DSM 25584</strain>
    </source>
</reference>
<proteinExistence type="inferred from homology"/>
<evidence type="ECO:0000256" key="8">
    <source>
        <dbReference type="ARBA" id="ARBA00023136"/>
    </source>
</evidence>
<keyword evidence="4" id="KW-1003">Cell membrane</keyword>
<dbReference type="GO" id="GO:0006935">
    <property type="term" value="P:chemotaxis"/>
    <property type="evidence" value="ECO:0007669"/>
    <property type="project" value="InterPro"/>
</dbReference>
<comment type="subcellular location">
    <subcellularLocation>
        <location evidence="1">Cell membrane</location>
        <topology evidence="1">Multi-pass membrane protein</topology>
    </subcellularLocation>
</comment>
<dbReference type="Proteomes" id="UP000199415">
    <property type="component" value="Unassembled WGS sequence"/>
</dbReference>
<keyword evidence="12" id="KW-1185">Reference proteome</keyword>
<sequence length="274" mass="29103">MRLMTLLGMALGLALLVGAVLATADEPGLFLNGPGAVVVLGGTFAATLMSYSIAEIAQAFKAFTVTLRTEERYKRRDLDEIVKVARSWHQGDVHGADRIVQQIDSPFLRTGLQMVLDTMPLDEILSVLDWRIARLKARETAEADVFEAMAGYAPAFGMVGTLLGVVNLLNELEGAAVSNIAVHLAVALVTTFYGIVLANAVFRPMAVKLRRRTQDRVQLLQLVKEAIILVSEDHGPGQIRYALQSYLDVGGGDDAAAGGGSRAAGHGGAPGHAG</sequence>
<gene>
    <name evidence="11" type="ORF">SAMN05216241_106161</name>
</gene>
<evidence type="ECO:0000256" key="2">
    <source>
        <dbReference type="ARBA" id="ARBA00008038"/>
    </source>
</evidence>
<feature type="transmembrane region" description="Helical" evidence="9">
    <location>
        <begin position="34"/>
        <end position="54"/>
    </location>
</feature>
<dbReference type="PROSITE" id="PS01307">
    <property type="entry name" value="MOTA"/>
    <property type="match status" value="1"/>
</dbReference>
<keyword evidence="7 9" id="KW-1133">Transmembrane helix</keyword>
<keyword evidence="5 9" id="KW-0812">Transmembrane</keyword>
<dbReference type="InterPro" id="IPR002898">
    <property type="entry name" value="MotA_ExbB_proton_chnl"/>
</dbReference>
<feature type="transmembrane region" description="Helical" evidence="9">
    <location>
        <begin position="145"/>
        <end position="168"/>
    </location>
</feature>
<dbReference type="InterPro" id="IPR047055">
    <property type="entry name" value="MotA-like"/>
</dbReference>
<evidence type="ECO:0000256" key="5">
    <source>
        <dbReference type="ARBA" id="ARBA00022692"/>
    </source>
</evidence>
<feature type="domain" description="MotA/TolQ/ExbB proton channel" evidence="10">
    <location>
        <begin position="101"/>
        <end position="220"/>
    </location>
</feature>
<keyword evidence="3" id="KW-0813">Transport</keyword>
<evidence type="ECO:0000256" key="7">
    <source>
        <dbReference type="ARBA" id="ARBA00022989"/>
    </source>
</evidence>
<dbReference type="GO" id="GO:0071978">
    <property type="term" value="P:bacterial-type flagellum-dependent swarming motility"/>
    <property type="evidence" value="ECO:0007669"/>
    <property type="project" value="InterPro"/>
</dbReference>
<dbReference type="RefSeq" id="WP_090020215.1">
    <property type="nucleotide sequence ID" value="NZ_FNCE01000006.1"/>
</dbReference>
<dbReference type="InterPro" id="IPR000540">
    <property type="entry name" value="Flag_MotA_CS"/>
</dbReference>
<evidence type="ECO:0000256" key="1">
    <source>
        <dbReference type="ARBA" id="ARBA00004651"/>
    </source>
</evidence>
<dbReference type="Pfam" id="PF01618">
    <property type="entry name" value="MotA_ExbB"/>
    <property type="match status" value="1"/>
</dbReference>